<accession>X1HHR5</accession>
<reference evidence="1" key="1">
    <citation type="journal article" date="2014" name="Front. Microbiol.">
        <title>High frequency of phylogenetically diverse reductive dehalogenase-homologous genes in deep subseafloor sedimentary metagenomes.</title>
        <authorList>
            <person name="Kawai M."/>
            <person name="Futagami T."/>
            <person name="Toyoda A."/>
            <person name="Takaki Y."/>
            <person name="Nishi S."/>
            <person name="Hori S."/>
            <person name="Arai W."/>
            <person name="Tsubouchi T."/>
            <person name="Morono Y."/>
            <person name="Uchiyama I."/>
            <person name="Ito T."/>
            <person name="Fujiyama A."/>
            <person name="Inagaki F."/>
            <person name="Takami H."/>
        </authorList>
    </citation>
    <scope>NUCLEOTIDE SEQUENCE</scope>
    <source>
        <strain evidence="1">Expedition CK06-06</strain>
    </source>
</reference>
<feature type="non-terminal residue" evidence="1">
    <location>
        <position position="271"/>
    </location>
</feature>
<dbReference type="Gene3D" id="2.60.120.560">
    <property type="entry name" value="Exo-inulinase, domain 1"/>
    <property type="match status" value="1"/>
</dbReference>
<dbReference type="AlphaFoldDB" id="X1HHR5"/>
<dbReference type="EMBL" id="BARU01011433">
    <property type="protein sequence ID" value="GAH44853.1"/>
    <property type="molecule type" value="Genomic_DNA"/>
</dbReference>
<name>X1HHR5_9ZZZZ</name>
<comment type="caution">
    <text evidence="1">The sequence shown here is derived from an EMBL/GenBank/DDBJ whole genome shotgun (WGS) entry which is preliminary data.</text>
</comment>
<gene>
    <name evidence="1" type="ORF">S03H2_21470</name>
</gene>
<sequence length="271" mass="30347">ICGDGHSLDSGYSFVLGGWKNSKSAILRNGEIVAEAADVVLPTDTGVKLWRGWSRVRTERLGNRIRFWVDGEPILEYTDPDPLPGGRVALWSFHSGLMLGRVRLWYAEEQGGSVVRVPGPRSNELEPAERDASVPEIHNDFETDSGEWQMVSSAPGTLLELDADTAAGGRRSLRVTNENEGGPFAVYAVTTRFRIADWPVLSFDYRLSPDVRLNFYFYINARWHALKLTGEHFPWDGVPVMGEVPNVQADGQWHHAEVNLLEPLQQMYPQS</sequence>
<proteinExistence type="predicted"/>
<evidence type="ECO:0000313" key="1">
    <source>
        <dbReference type="EMBL" id="GAH44853.1"/>
    </source>
</evidence>
<protein>
    <submittedName>
        <fullName evidence="1">Uncharacterized protein</fullName>
    </submittedName>
</protein>
<organism evidence="1">
    <name type="scientific">marine sediment metagenome</name>
    <dbReference type="NCBI Taxonomy" id="412755"/>
    <lineage>
        <taxon>unclassified sequences</taxon>
        <taxon>metagenomes</taxon>
        <taxon>ecological metagenomes</taxon>
    </lineage>
</organism>
<feature type="non-terminal residue" evidence="1">
    <location>
        <position position="1"/>
    </location>
</feature>